<keyword evidence="1" id="KW-0732">Signal</keyword>
<dbReference type="EMBL" id="CAJNOJ010000378">
    <property type="protein sequence ID" value="CAF1424352.1"/>
    <property type="molecule type" value="Genomic_DNA"/>
</dbReference>
<protein>
    <recommendedName>
        <fullName evidence="2">SGNH hydrolase-type esterase domain-containing protein</fullName>
    </recommendedName>
</protein>
<dbReference type="SUPFAM" id="SSF52266">
    <property type="entry name" value="SGNH hydrolase"/>
    <property type="match status" value="1"/>
</dbReference>
<keyword evidence="5" id="KW-1185">Reference proteome</keyword>
<evidence type="ECO:0000313" key="6">
    <source>
        <dbReference type="Proteomes" id="UP000663852"/>
    </source>
</evidence>
<dbReference type="Pfam" id="PF13472">
    <property type="entry name" value="Lipase_GDSL_2"/>
    <property type="match status" value="1"/>
</dbReference>
<dbReference type="Proteomes" id="UP000663852">
    <property type="component" value="Unassembled WGS sequence"/>
</dbReference>
<organism evidence="3 6">
    <name type="scientific">Adineta ricciae</name>
    <name type="common">Rotifer</name>
    <dbReference type="NCBI Taxonomy" id="249248"/>
    <lineage>
        <taxon>Eukaryota</taxon>
        <taxon>Metazoa</taxon>
        <taxon>Spiralia</taxon>
        <taxon>Gnathifera</taxon>
        <taxon>Rotifera</taxon>
        <taxon>Eurotatoria</taxon>
        <taxon>Bdelloidea</taxon>
        <taxon>Adinetida</taxon>
        <taxon>Adinetidae</taxon>
        <taxon>Adineta</taxon>
    </lineage>
</organism>
<evidence type="ECO:0000256" key="1">
    <source>
        <dbReference type="SAM" id="SignalP"/>
    </source>
</evidence>
<feature type="signal peptide" evidence="1">
    <location>
        <begin position="1"/>
        <end position="19"/>
    </location>
</feature>
<evidence type="ECO:0000313" key="3">
    <source>
        <dbReference type="EMBL" id="CAF1424352.1"/>
    </source>
</evidence>
<gene>
    <name evidence="3" type="ORF">EDS130_LOCUS37739</name>
    <name evidence="4" type="ORF">XAT740_LOCUS44040</name>
</gene>
<comment type="caution">
    <text evidence="3">The sequence shown here is derived from an EMBL/GenBank/DDBJ whole genome shotgun (WGS) entry which is preliminary data.</text>
</comment>
<dbReference type="Gene3D" id="3.40.50.1110">
    <property type="entry name" value="SGNH hydrolase"/>
    <property type="match status" value="1"/>
</dbReference>
<dbReference type="InterPro" id="IPR036514">
    <property type="entry name" value="SGNH_hydro_sf"/>
</dbReference>
<name>A0A815MK22_ADIRI</name>
<accession>A0A815MK22</accession>
<sequence>MLFYWCLINTVLLFATTNGKPWDAQSSADPNWWIAYNAHRTQTQVHAKNTRVVFYGDSLTFAWYTTGQSIWNAMYAARGALNYGIAGDCTQQVLWRLRNGELDGLQQQPKLFVLMIGTNNLAGSSVCQAASADETAVGIQTIVQEVRRRLPQTKILLLGILPRAQGLYADSIARVNLDLMNLVDNNWIHYMNMISQFQISHTQQKLELYDPTDPSHTHLNLAGYQVWYQTMEPLFNQLIN</sequence>
<dbReference type="InterPro" id="IPR013830">
    <property type="entry name" value="SGNH_hydro"/>
</dbReference>
<dbReference type="EMBL" id="CAJNOR010005524">
    <property type="protein sequence ID" value="CAF1566001.1"/>
    <property type="molecule type" value="Genomic_DNA"/>
</dbReference>
<dbReference type="OrthoDB" id="505607at2759"/>
<dbReference type="Proteomes" id="UP000663828">
    <property type="component" value="Unassembled WGS sequence"/>
</dbReference>
<feature type="chain" id="PRO_5035606388" description="SGNH hydrolase-type esterase domain-containing protein" evidence="1">
    <location>
        <begin position="20"/>
        <end position="240"/>
    </location>
</feature>
<proteinExistence type="predicted"/>
<dbReference type="AlphaFoldDB" id="A0A815MK22"/>
<evidence type="ECO:0000259" key="2">
    <source>
        <dbReference type="Pfam" id="PF13472"/>
    </source>
</evidence>
<evidence type="ECO:0000313" key="4">
    <source>
        <dbReference type="EMBL" id="CAF1566001.1"/>
    </source>
</evidence>
<dbReference type="PANTHER" id="PTHR30383">
    <property type="entry name" value="THIOESTERASE 1/PROTEASE 1/LYSOPHOSPHOLIPASE L1"/>
    <property type="match status" value="1"/>
</dbReference>
<feature type="domain" description="SGNH hydrolase-type esterase" evidence="2">
    <location>
        <begin position="54"/>
        <end position="226"/>
    </location>
</feature>
<evidence type="ECO:0000313" key="5">
    <source>
        <dbReference type="Proteomes" id="UP000663828"/>
    </source>
</evidence>
<reference evidence="3" key="1">
    <citation type="submission" date="2021-02" db="EMBL/GenBank/DDBJ databases">
        <authorList>
            <person name="Nowell W R."/>
        </authorList>
    </citation>
    <scope>NUCLEOTIDE SEQUENCE</scope>
</reference>
<dbReference type="GO" id="GO:0004622">
    <property type="term" value="F:phosphatidylcholine lysophospholipase activity"/>
    <property type="evidence" value="ECO:0007669"/>
    <property type="project" value="TreeGrafter"/>
</dbReference>
<dbReference type="PANTHER" id="PTHR30383:SF32">
    <property type="entry name" value="SGNH-HYDROLASE"/>
    <property type="match status" value="1"/>
</dbReference>
<dbReference type="InterPro" id="IPR051532">
    <property type="entry name" value="Ester_Hydrolysis_Enzymes"/>
</dbReference>